<feature type="compositionally biased region" description="Polar residues" evidence="1">
    <location>
        <begin position="226"/>
        <end position="239"/>
    </location>
</feature>
<dbReference type="Proteomes" id="UP000828390">
    <property type="component" value="Unassembled WGS sequence"/>
</dbReference>
<reference evidence="2" key="2">
    <citation type="submission" date="2020-11" db="EMBL/GenBank/DDBJ databases">
        <authorList>
            <person name="McCartney M.A."/>
            <person name="Auch B."/>
            <person name="Kono T."/>
            <person name="Mallez S."/>
            <person name="Becker A."/>
            <person name="Gohl D.M."/>
            <person name="Silverstein K.A.T."/>
            <person name="Koren S."/>
            <person name="Bechman K.B."/>
            <person name="Herman A."/>
            <person name="Abrahante J.E."/>
            <person name="Garbe J."/>
        </authorList>
    </citation>
    <scope>NUCLEOTIDE SEQUENCE</scope>
    <source>
        <strain evidence="2">Duluth1</strain>
        <tissue evidence="2">Whole animal</tissue>
    </source>
</reference>
<proteinExistence type="predicted"/>
<name>A0A9D4FV62_DREPO</name>
<protein>
    <submittedName>
        <fullName evidence="2">Uncharacterized protein</fullName>
    </submittedName>
</protein>
<organism evidence="2 3">
    <name type="scientific">Dreissena polymorpha</name>
    <name type="common">Zebra mussel</name>
    <name type="synonym">Mytilus polymorpha</name>
    <dbReference type="NCBI Taxonomy" id="45954"/>
    <lineage>
        <taxon>Eukaryota</taxon>
        <taxon>Metazoa</taxon>
        <taxon>Spiralia</taxon>
        <taxon>Lophotrochozoa</taxon>
        <taxon>Mollusca</taxon>
        <taxon>Bivalvia</taxon>
        <taxon>Autobranchia</taxon>
        <taxon>Heteroconchia</taxon>
        <taxon>Euheterodonta</taxon>
        <taxon>Imparidentia</taxon>
        <taxon>Neoheterodontei</taxon>
        <taxon>Myida</taxon>
        <taxon>Dreissenoidea</taxon>
        <taxon>Dreissenidae</taxon>
        <taxon>Dreissena</taxon>
    </lineage>
</organism>
<evidence type="ECO:0000313" key="3">
    <source>
        <dbReference type="Proteomes" id="UP000828390"/>
    </source>
</evidence>
<feature type="region of interest" description="Disordered" evidence="1">
    <location>
        <begin position="157"/>
        <end position="176"/>
    </location>
</feature>
<accession>A0A9D4FV62</accession>
<keyword evidence="3" id="KW-1185">Reference proteome</keyword>
<sequence>MRNARRLAGSTYVIDRDYPDDIRSARKRCWLEYKKYRENKLNRVQLRFPAALYVNDRVVRDDFPDWQELVFPQQVKRTAYISHMNPRSIPIRGGVGLQSASQPVSRISMTMKPSPASLSQPTQRDALTNKNDAFAAPLDQPPSPSSIRAENKTVPHQGASLSNLNSDVFTPPQSDVFTHPQSVIVQNVPKQRGRQSVKSTPTASQKKPRSVSARGPRKPAKCPLITTPSIAVSSQTDNK</sequence>
<gene>
    <name evidence="2" type="ORF">DPMN_156952</name>
</gene>
<feature type="region of interest" description="Disordered" evidence="1">
    <location>
        <begin position="185"/>
        <end position="239"/>
    </location>
</feature>
<dbReference type="EMBL" id="JAIWYP010000007">
    <property type="protein sequence ID" value="KAH3803250.1"/>
    <property type="molecule type" value="Genomic_DNA"/>
</dbReference>
<dbReference type="AlphaFoldDB" id="A0A9D4FV62"/>
<evidence type="ECO:0000256" key="1">
    <source>
        <dbReference type="SAM" id="MobiDB-lite"/>
    </source>
</evidence>
<comment type="caution">
    <text evidence="2">The sequence shown here is derived from an EMBL/GenBank/DDBJ whole genome shotgun (WGS) entry which is preliminary data.</text>
</comment>
<feature type="compositionally biased region" description="Polar residues" evidence="1">
    <location>
        <begin position="185"/>
        <end position="205"/>
    </location>
</feature>
<reference evidence="2" key="1">
    <citation type="journal article" date="2019" name="bioRxiv">
        <title>The Genome of the Zebra Mussel, Dreissena polymorpha: A Resource for Invasive Species Research.</title>
        <authorList>
            <person name="McCartney M.A."/>
            <person name="Auch B."/>
            <person name="Kono T."/>
            <person name="Mallez S."/>
            <person name="Zhang Y."/>
            <person name="Obille A."/>
            <person name="Becker A."/>
            <person name="Abrahante J.E."/>
            <person name="Garbe J."/>
            <person name="Badalamenti J.P."/>
            <person name="Herman A."/>
            <person name="Mangelson H."/>
            <person name="Liachko I."/>
            <person name="Sullivan S."/>
            <person name="Sone E.D."/>
            <person name="Koren S."/>
            <person name="Silverstein K.A.T."/>
            <person name="Beckman K.B."/>
            <person name="Gohl D.M."/>
        </authorList>
    </citation>
    <scope>NUCLEOTIDE SEQUENCE</scope>
    <source>
        <strain evidence="2">Duluth1</strain>
        <tissue evidence="2">Whole animal</tissue>
    </source>
</reference>
<feature type="compositionally biased region" description="Polar residues" evidence="1">
    <location>
        <begin position="159"/>
        <end position="176"/>
    </location>
</feature>
<evidence type="ECO:0000313" key="2">
    <source>
        <dbReference type="EMBL" id="KAH3803250.1"/>
    </source>
</evidence>